<keyword evidence="4" id="KW-0472">Membrane</keyword>
<dbReference type="EMBL" id="CP025791">
    <property type="protein sequence ID" value="AUP80293.1"/>
    <property type="molecule type" value="Genomic_DNA"/>
</dbReference>
<dbReference type="Proteomes" id="UP000235826">
    <property type="component" value="Chromosome"/>
</dbReference>
<feature type="transmembrane region" description="Helical" evidence="4">
    <location>
        <begin position="258"/>
        <end position="278"/>
    </location>
</feature>
<reference evidence="6 7" key="1">
    <citation type="submission" date="2018-01" db="EMBL/GenBank/DDBJ databases">
        <title>Complete genome sequence of Flavivirga eckloniae ECD14 isolated from seaweed Ecklonia cava.</title>
        <authorList>
            <person name="Lee J.H."/>
            <person name="Baik K.S."/>
            <person name="Seong C.N."/>
        </authorList>
    </citation>
    <scope>NUCLEOTIDE SEQUENCE [LARGE SCALE GENOMIC DNA]</scope>
    <source>
        <strain evidence="6 7">ECD14</strain>
    </source>
</reference>
<dbReference type="CDD" id="cd04186">
    <property type="entry name" value="GT_2_like_c"/>
    <property type="match status" value="1"/>
</dbReference>
<dbReference type="GO" id="GO:0016757">
    <property type="term" value="F:glycosyltransferase activity"/>
    <property type="evidence" value="ECO:0007669"/>
    <property type="project" value="UniProtKB-KW"/>
</dbReference>
<name>A0A2K9PT99_9FLAO</name>
<dbReference type="InterPro" id="IPR001173">
    <property type="entry name" value="Glyco_trans_2-like"/>
</dbReference>
<evidence type="ECO:0000256" key="1">
    <source>
        <dbReference type="ARBA" id="ARBA00006739"/>
    </source>
</evidence>
<evidence type="ECO:0000259" key="5">
    <source>
        <dbReference type="Pfam" id="PF00535"/>
    </source>
</evidence>
<dbReference type="Gene3D" id="3.90.550.10">
    <property type="entry name" value="Spore Coat Polysaccharide Biosynthesis Protein SpsA, Chain A"/>
    <property type="match status" value="1"/>
</dbReference>
<dbReference type="InterPro" id="IPR029044">
    <property type="entry name" value="Nucleotide-diphossugar_trans"/>
</dbReference>
<dbReference type="RefSeq" id="WP_102756945.1">
    <property type="nucleotide sequence ID" value="NZ_CP025791.1"/>
</dbReference>
<keyword evidence="4" id="KW-1133">Transmembrane helix</keyword>
<proteinExistence type="inferred from homology"/>
<evidence type="ECO:0000313" key="7">
    <source>
        <dbReference type="Proteomes" id="UP000235826"/>
    </source>
</evidence>
<dbReference type="KEGG" id="fek:C1H87_16900"/>
<evidence type="ECO:0000256" key="4">
    <source>
        <dbReference type="SAM" id="Phobius"/>
    </source>
</evidence>
<accession>A0A2K9PT99</accession>
<keyword evidence="7" id="KW-1185">Reference proteome</keyword>
<dbReference type="SUPFAM" id="SSF53448">
    <property type="entry name" value="Nucleotide-diphospho-sugar transferases"/>
    <property type="match status" value="1"/>
</dbReference>
<evidence type="ECO:0000256" key="3">
    <source>
        <dbReference type="ARBA" id="ARBA00022679"/>
    </source>
</evidence>
<comment type="similarity">
    <text evidence="1">Belongs to the glycosyltransferase 2 family.</text>
</comment>
<dbReference type="AlphaFoldDB" id="A0A2K9PT99"/>
<keyword evidence="4" id="KW-0812">Transmembrane</keyword>
<gene>
    <name evidence="6" type="ORF">C1H87_16900</name>
</gene>
<keyword evidence="3 6" id="KW-0808">Transferase</keyword>
<evidence type="ECO:0000313" key="6">
    <source>
        <dbReference type="EMBL" id="AUP80293.1"/>
    </source>
</evidence>
<dbReference type="OrthoDB" id="9771846at2"/>
<dbReference type="PANTHER" id="PTHR43179">
    <property type="entry name" value="RHAMNOSYLTRANSFERASE WBBL"/>
    <property type="match status" value="1"/>
</dbReference>
<sequence>MSVLKKNVFVIIVSYNGEKWLVKNLESLKQSLFPIKTIVIDNSSSDNTVEIVKSFSDVQLILSKENLGFGKANNLGIKEALNQGADYVFLLNQDTWIYPETIGNLIKVAELDEKYGIISPIHFSGDENVLDENFKVYWSKKTAAITKNLDEVPFVNAAAWLISKQVIEKVGYFELMFSHYGEDRNYADRVRYHNYKTVIVKDAKICHDREIRRHFNKDIIQSKYQLLGDVLNVNSSIFGGYFNAIRSVFGLPKYFYKYYTLSQVLQLFFKLNVYYLVLKMKIFTILKKRGGYKI</sequence>
<evidence type="ECO:0000256" key="2">
    <source>
        <dbReference type="ARBA" id="ARBA00022676"/>
    </source>
</evidence>
<feature type="domain" description="Glycosyltransferase 2-like" evidence="5">
    <location>
        <begin position="10"/>
        <end position="170"/>
    </location>
</feature>
<protein>
    <submittedName>
        <fullName evidence="6">Glycosyltransferase family 2 protein</fullName>
    </submittedName>
</protein>
<dbReference type="PANTHER" id="PTHR43179:SF12">
    <property type="entry name" value="GALACTOFURANOSYLTRANSFERASE GLFT2"/>
    <property type="match status" value="1"/>
</dbReference>
<dbReference type="Pfam" id="PF00535">
    <property type="entry name" value="Glycos_transf_2"/>
    <property type="match status" value="1"/>
</dbReference>
<organism evidence="6 7">
    <name type="scientific">Flavivirga eckloniae</name>
    <dbReference type="NCBI Taxonomy" id="1803846"/>
    <lineage>
        <taxon>Bacteria</taxon>
        <taxon>Pseudomonadati</taxon>
        <taxon>Bacteroidota</taxon>
        <taxon>Flavobacteriia</taxon>
        <taxon>Flavobacteriales</taxon>
        <taxon>Flavobacteriaceae</taxon>
        <taxon>Flavivirga</taxon>
    </lineage>
</organism>
<keyword evidence="2" id="KW-0328">Glycosyltransferase</keyword>